<dbReference type="PRINTS" id="PR00747">
    <property type="entry name" value="GLYHDRLASE47"/>
</dbReference>
<feature type="binding site" evidence="19">
    <location>
        <position position="514"/>
    </location>
    <ligand>
        <name>Ca(2+)</name>
        <dbReference type="ChEBI" id="CHEBI:29108"/>
    </ligand>
</feature>
<keyword evidence="9 19" id="KW-0106">Calcium</keyword>
<sequence length="523" mass="60442">MHHVQVRMIPPDAEADAIRFEIDPEEPEYEFEQRDENSPEEIEPVPEKNHHDTSYGHWRGAGRENGNMTAIKGAFLHAWKGYSTYALGHDMLKPLSHRYEDWFTKGNDQMALTLIDSLDTMLIMNLTSEFKEARMFVKNRLSLEPDNARVNLFECTIRVLGGFISTYYLTGDELFKEKALDIGDRLLPAITSSKSSVPYSDINLRTRVAKQPAWGSSSSTSEVTTIQMEFGALSYISGDRHWDDAVRSVSRHISRLVAGKLDGLVPLWIDPKSGEFSKNGITYTMGARTDSYYEYLFKRWYQSGKNSEYSFMVQDFQESMEGVKKHLFGFTQPNNFLFVGEKVGSRFSPKMDHLVCFLPGTLALAVHENKLGPEWLEHAEKILETCHQFYVTETGLAPEISYFNIDNPAKPDLNIHTADRFSILRPETVESYFYLWRLTKNQKYRDWGWEFFQSLEKFARVQDGYTSISNVESRTKPAPKDKMESFFLGETLKYLYLLFSDDDMLPLSEWVFNTEAHPFRVQK</sequence>
<evidence type="ECO:0000256" key="6">
    <source>
        <dbReference type="ARBA" id="ARBA00022723"/>
    </source>
</evidence>
<organism evidence="23 24">
    <name type="scientific">Oikopleura dioica</name>
    <name type="common">Tunicate</name>
    <dbReference type="NCBI Taxonomy" id="34765"/>
    <lineage>
        <taxon>Eukaryota</taxon>
        <taxon>Metazoa</taxon>
        <taxon>Chordata</taxon>
        <taxon>Tunicata</taxon>
        <taxon>Appendicularia</taxon>
        <taxon>Copelata</taxon>
        <taxon>Oikopleuridae</taxon>
        <taxon>Oikopleura</taxon>
    </lineage>
</organism>
<evidence type="ECO:0000256" key="8">
    <source>
        <dbReference type="ARBA" id="ARBA00022824"/>
    </source>
</evidence>
<reference evidence="23 24" key="1">
    <citation type="journal article" date="2010" name="Science">
        <title>Plasticity of animal genome architecture unmasked by rapid evolution of a pelagic tunicate.</title>
        <authorList>
            <person name="Denoeud F."/>
            <person name="Henriet S."/>
            <person name="Mungpakdee S."/>
            <person name="Aury J.M."/>
            <person name="Da Silva C."/>
            <person name="Brinkmann H."/>
            <person name="Mikhaleva J."/>
            <person name="Olsen L.C."/>
            <person name="Jubin C."/>
            <person name="Canestro C."/>
            <person name="Bouquet J.M."/>
            <person name="Danks G."/>
            <person name="Poulain J."/>
            <person name="Campsteijn C."/>
            <person name="Adamski M."/>
            <person name="Cross I."/>
            <person name="Yadetie F."/>
            <person name="Muffato M."/>
            <person name="Louis A."/>
            <person name="Butcher S."/>
            <person name="Tsagkogeorga G."/>
            <person name="Konrad A."/>
            <person name="Singh S."/>
            <person name="Jensen M.F."/>
            <person name="Cong E.H."/>
            <person name="Eikeseth-Otteraa H."/>
            <person name="Noel B."/>
            <person name="Anthouard V."/>
            <person name="Porcel B.M."/>
            <person name="Kachouri-Lafond R."/>
            <person name="Nishino A."/>
            <person name="Ugolini M."/>
            <person name="Chourrout P."/>
            <person name="Nishida H."/>
            <person name="Aasland R."/>
            <person name="Huzurbazar S."/>
            <person name="Westhof E."/>
            <person name="Delsuc F."/>
            <person name="Lehrach H."/>
            <person name="Reinhardt R."/>
            <person name="Weissenbach J."/>
            <person name="Roy S.W."/>
            <person name="Artiguenave F."/>
            <person name="Postlethwait J.H."/>
            <person name="Manak J.R."/>
            <person name="Thompson E.M."/>
            <person name="Jaillon O."/>
            <person name="Du Pasquier L."/>
            <person name="Boudinot P."/>
            <person name="Liberles D.A."/>
            <person name="Volff J.N."/>
            <person name="Philippe H."/>
            <person name="Lenhard B."/>
            <person name="Roest Crollius H."/>
            <person name="Wincker P."/>
            <person name="Chourrout D."/>
        </authorList>
    </citation>
    <scope>NUCLEOTIDE SEQUENCE [LARGE SCALE GENOMIC DNA]</scope>
</reference>
<evidence type="ECO:0000256" key="16">
    <source>
        <dbReference type="ARBA" id="ARBA00048605"/>
    </source>
</evidence>
<keyword evidence="14 21" id="KW-0326">Glycosidase</keyword>
<keyword evidence="13 20" id="KW-1015">Disulfide bond</keyword>
<evidence type="ECO:0000256" key="20">
    <source>
        <dbReference type="PIRSR" id="PIRSR601382-3"/>
    </source>
</evidence>
<feature type="region of interest" description="Disordered" evidence="22">
    <location>
        <begin position="23"/>
        <end position="55"/>
    </location>
</feature>
<comment type="subcellular location">
    <subcellularLocation>
        <location evidence="2">Endoplasmic reticulum membrane</location>
        <topology evidence="2">Single-pass type II membrane protein</topology>
    </subcellularLocation>
</comment>
<keyword evidence="6 19" id="KW-0479">Metal-binding</keyword>
<dbReference type="InParanoid" id="E4X032"/>
<evidence type="ECO:0000256" key="22">
    <source>
        <dbReference type="SAM" id="MobiDB-lite"/>
    </source>
</evidence>
<evidence type="ECO:0000256" key="10">
    <source>
        <dbReference type="ARBA" id="ARBA00022968"/>
    </source>
</evidence>
<dbReference type="EMBL" id="FN653020">
    <property type="protein sequence ID" value="CBY23130.1"/>
    <property type="molecule type" value="Genomic_DNA"/>
</dbReference>
<evidence type="ECO:0000256" key="12">
    <source>
        <dbReference type="ARBA" id="ARBA00023136"/>
    </source>
</evidence>
<dbReference type="InterPro" id="IPR036026">
    <property type="entry name" value="Seven-hairpin_glycosidases"/>
</dbReference>
<keyword evidence="7 21" id="KW-0378">Hydrolase</keyword>
<proteinExistence type="inferred from homology"/>
<dbReference type="Pfam" id="PF01532">
    <property type="entry name" value="Glyco_hydro_47"/>
    <property type="match status" value="1"/>
</dbReference>
<dbReference type="GO" id="GO:0004571">
    <property type="term" value="F:mannosyl-oligosaccharide 1,2-alpha-mannosidase activity"/>
    <property type="evidence" value="ECO:0007669"/>
    <property type="project" value="UniProtKB-EC"/>
</dbReference>
<dbReference type="FunFam" id="1.50.10.10:FF:000010">
    <property type="entry name" value="alpha-1,2-Mannosidase"/>
    <property type="match status" value="1"/>
</dbReference>
<feature type="active site" evidence="18">
    <location>
        <position position="427"/>
    </location>
</feature>
<accession>E4X032</accession>
<dbReference type="PANTHER" id="PTHR11742">
    <property type="entry name" value="MANNOSYL-OLIGOSACCHARIDE ALPHA-1,2-MANNOSIDASE-RELATED"/>
    <property type="match status" value="1"/>
</dbReference>
<evidence type="ECO:0000256" key="14">
    <source>
        <dbReference type="ARBA" id="ARBA00023295"/>
    </source>
</evidence>
<dbReference type="GO" id="GO:0034976">
    <property type="term" value="P:response to endoplasmic reticulum stress"/>
    <property type="evidence" value="ECO:0007669"/>
    <property type="project" value="UniProtKB-ARBA"/>
</dbReference>
<dbReference type="FunCoup" id="E4X032">
    <property type="interactions" value="357"/>
</dbReference>
<keyword evidence="10" id="KW-0735">Signal-anchor</keyword>
<evidence type="ECO:0000256" key="9">
    <source>
        <dbReference type="ARBA" id="ARBA00022837"/>
    </source>
</evidence>
<keyword evidence="24" id="KW-1185">Reference proteome</keyword>
<feature type="disulfide bond" evidence="20">
    <location>
        <begin position="356"/>
        <end position="386"/>
    </location>
</feature>
<comment type="catalytic activity">
    <reaction evidence="16">
        <text>N(4)-(alpha-D-Man-(1-&gt;2)-alpha-D-Man-(1-&gt;2)-alpha-D-Man-(1-&gt;3)-[alpha-D-Man-(1-&gt;2)-alpha-D-Man-(1-&gt;3)-[alpha-D-Man-(1-&gt;2)-alpha-D-Man-(1-&gt;6)]-alpha-D-Man-(1-&gt;6)]-beta-D-Man-(1-&gt;4)-beta-D-GlcNAc-(1-&gt;4)-beta-D-GlcNAc)-L-asparaginyl-[protein] (N-glucan mannose isomer 9A1,2,3B1,2,3) + 4 H2O = N(4)-(alpha-D-Man-(1-&gt;3)-[alpha-D-Man-(1-&gt;3)-[alpha-D-Man-(1-&gt;6)]-alpha-D-Man-(1-&gt;6)]-beta-D-Man-(1-&gt;4)-beta-D-GlcNAc-(1-&gt;4)-beta-D-GlcNAc)-L-asparaginyl-[protein] (N-glucan mannose isomer 5A1,2) + 4 beta-D-mannose</text>
        <dbReference type="Rhea" id="RHEA:56008"/>
        <dbReference type="Rhea" id="RHEA-COMP:14356"/>
        <dbReference type="Rhea" id="RHEA-COMP:14367"/>
        <dbReference type="ChEBI" id="CHEBI:15377"/>
        <dbReference type="ChEBI" id="CHEBI:28563"/>
        <dbReference type="ChEBI" id="CHEBI:59087"/>
        <dbReference type="ChEBI" id="CHEBI:139493"/>
        <dbReference type="EC" id="3.2.1.113"/>
    </reaction>
</comment>
<comment type="function">
    <text evidence="17">Involved in glycoprotein quality control targeting of misfolded glycoproteins for degradation. It primarily trims a single alpha-1,2-linked mannose residue from Man(9)GlcNAc(2) to produce Man(8)GlcNAc(2), but at high enzyme concentrations, as found in the ER quality control compartment (ERQC), it further trims the carbohydrates to Man(5-6)GlcNAc(2).</text>
</comment>
<name>E4X032_OIKDI</name>
<dbReference type="InterPro" id="IPR012341">
    <property type="entry name" value="6hp_glycosidase-like_sf"/>
</dbReference>
<evidence type="ECO:0000313" key="24">
    <source>
        <dbReference type="Proteomes" id="UP000001307"/>
    </source>
</evidence>
<keyword evidence="11" id="KW-1133">Transmembrane helix</keyword>
<evidence type="ECO:0000256" key="5">
    <source>
        <dbReference type="ARBA" id="ARBA00022692"/>
    </source>
</evidence>
<dbReference type="InterPro" id="IPR050749">
    <property type="entry name" value="Glycosyl_Hydrolase_47"/>
</dbReference>
<evidence type="ECO:0000256" key="17">
    <source>
        <dbReference type="ARBA" id="ARBA00053655"/>
    </source>
</evidence>
<evidence type="ECO:0000256" key="1">
    <source>
        <dbReference type="ARBA" id="ARBA00001913"/>
    </source>
</evidence>
<evidence type="ECO:0000256" key="21">
    <source>
        <dbReference type="RuleBase" id="RU361193"/>
    </source>
</evidence>
<dbReference type="GO" id="GO:0005975">
    <property type="term" value="P:carbohydrate metabolic process"/>
    <property type="evidence" value="ECO:0007669"/>
    <property type="project" value="InterPro"/>
</dbReference>
<evidence type="ECO:0000256" key="15">
    <source>
        <dbReference type="ARBA" id="ARBA00047669"/>
    </source>
</evidence>
<evidence type="ECO:0000256" key="19">
    <source>
        <dbReference type="PIRSR" id="PIRSR601382-2"/>
    </source>
</evidence>
<evidence type="ECO:0000256" key="4">
    <source>
        <dbReference type="ARBA" id="ARBA00007658"/>
    </source>
</evidence>
<evidence type="ECO:0000256" key="13">
    <source>
        <dbReference type="ARBA" id="ARBA00023157"/>
    </source>
</evidence>
<keyword evidence="8" id="KW-0256">Endoplasmic reticulum</keyword>
<keyword evidence="12" id="KW-0472">Membrane</keyword>
<evidence type="ECO:0000256" key="2">
    <source>
        <dbReference type="ARBA" id="ARBA00004648"/>
    </source>
</evidence>
<comment type="pathway">
    <text evidence="3">Protein modification; protein glycosylation.</text>
</comment>
<evidence type="ECO:0000256" key="18">
    <source>
        <dbReference type="PIRSR" id="PIRSR601382-1"/>
    </source>
</evidence>
<dbReference type="InterPro" id="IPR001382">
    <property type="entry name" value="Glyco_hydro_47"/>
</dbReference>
<evidence type="ECO:0000256" key="3">
    <source>
        <dbReference type="ARBA" id="ARBA00004922"/>
    </source>
</evidence>
<comment type="cofactor">
    <cofactor evidence="1 19">
        <name>Ca(2+)</name>
        <dbReference type="ChEBI" id="CHEBI:29108"/>
    </cofactor>
</comment>
<feature type="active site" description="Proton donor" evidence="18">
    <location>
        <position position="399"/>
    </location>
</feature>
<dbReference type="OrthoDB" id="8118055at2759"/>
<feature type="active site" description="Proton donor" evidence="18">
    <location>
        <position position="154"/>
    </location>
</feature>
<comment type="catalytic activity">
    <reaction evidence="15">
        <text>N(4)-(alpha-D-Man-(1-&gt;2)-alpha-D-Man-(1-&gt;2)-alpha-D-Man-(1-&gt;3)-[alpha-D-Man-(1-&gt;3)-[alpha-D-Man-(1-&gt;2)-alpha-D-Man-(1-&gt;6)]-alpha-D-Man-(1-&gt;6)]-beta-D-Man-(1-&gt;4)-beta-D-GlcNAc-(1-&gt;4)-beta-D-GlcNAc)-L-asparaginyl-[protein] (N-glucan mannose isomer 8A1,2,3B1,3) + 3 H2O = N(4)-(alpha-D-Man-(1-&gt;3)-[alpha-D-Man-(1-&gt;3)-[alpha-D-Man-(1-&gt;6)]-alpha-D-Man-(1-&gt;6)]-beta-D-Man-(1-&gt;4)-beta-D-GlcNAc-(1-&gt;4)-beta-D-GlcNAc)-L-asparaginyl-[protein] (N-glucan mannose isomer 5A1,2) + 3 beta-D-mannose</text>
        <dbReference type="Rhea" id="RHEA:56028"/>
        <dbReference type="Rhea" id="RHEA-COMP:14358"/>
        <dbReference type="Rhea" id="RHEA-COMP:14367"/>
        <dbReference type="ChEBI" id="CHEBI:15377"/>
        <dbReference type="ChEBI" id="CHEBI:28563"/>
        <dbReference type="ChEBI" id="CHEBI:59087"/>
        <dbReference type="ChEBI" id="CHEBI:60628"/>
        <dbReference type="EC" id="3.2.1.113"/>
    </reaction>
</comment>
<feature type="compositionally biased region" description="Basic and acidic residues" evidence="22">
    <location>
        <begin position="45"/>
        <end position="54"/>
    </location>
</feature>
<dbReference type="PANTHER" id="PTHR11742:SF55">
    <property type="entry name" value="ENDOPLASMIC RETICULUM MANNOSYL-OLIGOSACCHARIDE 1,2-ALPHA-MANNOSIDASE"/>
    <property type="match status" value="1"/>
</dbReference>
<dbReference type="GO" id="GO:0010498">
    <property type="term" value="P:proteasomal protein catabolic process"/>
    <property type="evidence" value="ECO:0007669"/>
    <property type="project" value="UniProtKB-ARBA"/>
</dbReference>
<dbReference type="Gene3D" id="1.50.10.10">
    <property type="match status" value="1"/>
</dbReference>
<feature type="active site" evidence="18">
    <location>
        <position position="290"/>
    </location>
</feature>
<dbReference type="SUPFAM" id="SSF48225">
    <property type="entry name" value="Seven-hairpin glycosidases"/>
    <property type="match status" value="1"/>
</dbReference>
<dbReference type="EC" id="3.2.1.-" evidence="21"/>
<keyword evidence="5" id="KW-0812">Transmembrane</keyword>
<evidence type="ECO:0000256" key="7">
    <source>
        <dbReference type="ARBA" id="ARBA00022801"/>
    </source>
</evidence>
<dbReference type="GO" id="GO:0005789">
    <property type="term" value="C:endoplasmic reticulum membrane"/>
    <property type="evidence" value="ECO:0007669"/>
    <property type="project" value="UniProtKB-SubCell"/>
</dbReference>
<dbReference type="Proteomes" id="UP000001307">
    <property type="component" value="Unassembled WGS sequence"/>
</dbReference>
<gene>
    <name evidence="23" type="ORF">GSOID_T00015058001</name>
</gene>
<evidence type="ECO:0000256" key="11">
    <source>
        <dbReference type="ARBA" id="ARBA00022989"/>
    </source>
</evidence>
<comment type="similarity">
    <text evidence="4 21">Belongs to the glycosyl hydrolase 47 family.</text>
</comment>
<protein>
    <recommendedName>
        <fullName evidence="21">alpha-1,2-Mannosidase</fullName>
        <ecNumber evidence="21">3.2.1.-</ecNumber>
    </recommendedName>
</protein>
<dbReference type="GO" id="GO:0005509">
    <property type="term" value="F:calcium ion binding"/>
    <property type="evidence" value="ECO:0007669"/>
    <property type="project" value="InterPro"/>
</dbReference>
<dbReference type="AlphaFoldDB" id="E4X032"/>
<evidence type="ECO:0000313" key="23">
    <source>
        <dbReference type="EMBL" id="CBY23130.1"/>
    </source>
</evidence>